<dbReference type="Gene3D" id="2.60.40.3110">
    <property type="match status" value="1"/>
</dbReference>
<gene>
    <name evidence="2" type="ORF">K3177_04480</name>
</gene>
<dbReference type="PANTHER" id="PTHR30451">
    <property type="entry name" value="OUTER MEMBRANE USHER PROTEIN"/>
    <property type="match status" value="1"/>
</dbReference>
<feature type="chain" id="PRO_5046739953" evidence="1">
    <location>
        <begin position="23"/>
        <end position="825"/>
    </location>
</feature>
<comment type="caution">
    <text evidence="2">The sequence shown here is derived from an EMBL/GenBank/DDBJ whole genome shotgun (WGS) entry which is preliminary data.</text>
</comment>
<reference evidence="2 3" key="1">
    <citation type="submission" date="2021-08" db="EMBL/GenBank/DDBJ databases">
        <title>Comparative Genomics Analysis of the Genus Qipengyuania Reveals Extensive Genetic Diversity and Metabolic Versatility, Including the Description of Fifteen Novel Species.</title>
        <authorList>
            <person name="Liu Y."/>
        </authorList>
    </citation>
    <scope>NUCLEOTIDE SEQUENCE [LARGE SCALE GENOMIC DNA]</scope>
    <source>
        <strain evidence="2 3">GH25</strain>
    </source>
</reference>
<protein>
    <submittedName>
        <fullName evidence="2">Fimbrial biogenesis outer membrane usher protein</fullName>
    </submittedName>
</protein>
<evidence type="ECO:0000256" key="1">
    <source>
        <dbReference type="SAM" id="SignalP"/>
    </source>
</evidence>
<sequence length="825" mass="87919">MNRQILAAVLLAGCLVPHVGNAQPAAPVRARVVIDPGPDGDQVNPTGRTFVLTVPLLDGETYIGDTTLTLEPNGQASFAAERLLALLEPRIAPQLVERLRSRLAQQGQIGRSDLEAVGIAIRYDPQSLQLILDIAPASRASRSLTLGNEDERGVVNYVAPADFSAYLNIRGSLDWVQQGSDEGLAPPITFLDGAARLGGVVLESEANWQASAPGPDFQRRGTRLVYDDRRNLLRASAGDLRTLARGFQAAPEISGLSVSRFYSLLDPQRIIRPRGSRSFRLDRRSQVEVRVNGQLVRRLELDPGTFDLTDFPFAQGSNDVELTITDDTGRSETVDFDIFLDQAQLAEGLSEFGLYAGVLAPLGGRGPVYSDDLAFSGFYRRGINDRLTLGANAQADPDGWMGGVEAVVATPIGSLGGFASASHSEGVGSGWASILTFQRTIARNTAGGADVLSASIETRSRDFSPIGTGLPFNPYRYIAGASYSATISDTVYAGLDARYSRGRDDEPDVGSLRATGGWQISPRLNLTGDFGYDRVGGQNRLSAFFSLVFRFDRSSSLRADYDSRGDRKRLTYQTYHGTGTGAYNFSADIEHSDVGIVTGANGTLFSNRAELGFSHFGAFEGDLGGSTSQRTSLRFGTALAVADGAFSVGRPIQDSFAIVSPHASLRGTDILIEPTGRSAAANSGALGTALQPSLSSYSERNLLITAPDAPLNTDLGEGSFRLLPPYRGGYRLTVGSDYMASVVGRLLNGDGEPISLLSGVAIEDAHPEREPVALFTNSAGRFGATGLAPGRWTIVLNDADQTTFAFTIAEDVDQTVALGDLVPAE</sequence>
<evidence type="ECO:0000313" key="2">
    <source>
        <dbReference type="EMBL" id="MBX7487764.1"/>
    </source>
</evidence>
<feature type="signal peptide" evidence="1">
    <location>
        <begin position="1"/>
        <end position="22"/>
    </location>
</feature>
<dbReference type="RefSeq" id="WP_221597232.1">
    <property type="nucleotide sequence ID" value="NZ_JAIGNQ010000001.1"/>
</dbReference>
<keyword evidence="3" id="KW-1185">Reference proteome</keyword>
<dbReference type="Proteomes" id="UP000776651">
    <property type="component" value="Unassembled WGS sequence"/>
</dbReference>
<name>A0ABS7JG69_9SPHN</name>
<dbReference type="EMBL" id="JAIGNQ010000001">
    <property type="protein sequence ID" value="MBX7487764.1"/>
    <property type="molecule type" value="Genomic_DNA"/>
</dbReference>
<accession>A0ABS7JG69</accession>
<proteinExistence type="predicted"/>
<organism evidence="2 3">
    <name type="scientific">Qipengyuania pacifica</name>
    <dbReference type="NCBI Taxonomy" id="2860199"/>
    <lineage>
        <taxon>Bacteria</taxon>
        <taxon>Pseudomonadati</taxon>
        <taxon>Pseudomonadota</taxon>
        <taxon>Alphaproteobacteria</taxon>
        <taxon>Sphingomonadales</taxon>
        <taxon>Erythrobacteraceae</taxon>
        <taxon>Qipengyuania</taxon>
    </lineage>
</organism>
<keyword evidence="1" id="KW-0732">Signal</keyword>
<dbReference type="InterPro" id="IPR000015">
    <property type="entry name" value="Fimb_usher"/>
</dbReference>
<dbReference type="PANTHER" id="PTHR30451:SF5">
    <property type="entry name" value="SLR0019 PROTEIN"/>
    <property type="match status" value="1"/>
</dbReference>
<evidence type="ECO:0000313" key="3">
    <source>
        <dbReference type="Proteomes" id="UP000776651"/>
    </source>
</evidence>